<feature type="compositionally biased region" description="Low complexity" evidence="1">
    <location>
        <begin position="397"/>
        <end position="410"/>
    </location>
</feature>
<feature type="compositionally biased region" description="Polar residues" evidence="1">
    <location>
        <begin position="163"/>
        <end position="185"/>
    </location>
</feature>
<feature type="region of interest" description="Disordered" evidence="1">
    <location>
        <begin position="391"/>
        <end position="465"/>
    </location>
</feature>
<evidence type="ECO:0000313" key="3">
    <source>
        <dbReference type="EMBL" id="CRG87713.1"/>
    </source>
</evidence>
<gene>
    <name evidence="3" type="ORF">PISL3812_04733</name>
</gene>
<evidence type="ECO:0000256" key="1">
    <source>
        <dbReference type="SAM" id="MobiDB-lite"/>
    </source>
</evidence>
<feature type="compositionally biased region" description="Basic residues" evidence="1">
    <location>
        <begin position="201"/>
        <end position="212"/>
    </location>
</feature>
<feature type="compositionally biased region" description="Low complexity" evidence="1">
    <location>
        <begin position="105"/>
        <end position="115"/>
    </location>
</feature>
<feature type="compositionally biased region" description="Polar residues" evidence="1">
    <location>
        <begin position="425"/>
        <end position="465"/>
    </location>
</feature>
<proteinExistence type="predicted"/>
<dbReference type="InterPro" id="IPR013860">
    <property type="entry name" value="AreA_GATA"/>
</dbReference>
<evidence type="ECO:0000259" key="2">
    <source>
        <dbReference type="Pfam" id="PF08550"/>
    </source>
</evidence>
<feature type="region of interest" description="Disordered" evidence="1">
    <location>
        <begin position="86"/>
        <end position="220"/>
    </location>
</feature>
<dbReference type="Proteomes" id="UP000054383">
    <property type="component" value="Unassembled WGS sequence"/>
</dbReference>
<dbReference type="OMA" id="TMGFRSQ"/>
<evidence type="ECO:0000313" key="4">
    <source>
        <dbReference type="Proteomes" id="UP000054383"/>
    </source>
</evidence>
<sequence length="465" mass="49982">MNQRIPSGVVATTDGLTTELQRSDTVNPDDIAQLWKIYTTQSSKIQDVVACRLENLFWRLWANPRLQKRLSGVTLAALFMAIHESGSVHTTPRSSSKTTDLSQPTDTTQVTILTITHDRDGPGSRKGSKSPLPPILKNSAGAKSQPPSEPSSYKATRIVIPDQPSQRPIKNAGTANKATSGLGSKQTRKRPSFVANTSATSRRRGVVMRRKSPLTTPTVEMEEPFPPAVIEQIAEGAEETEQADPVAETPNPKDHSNMQEDAELPWRSLAYLKPSDDDITSMQASLATSPSSPPPANFSVSSVARHRSPEELGHVTTAPEAVKSATDLVDRDFRTHFVERKRHESVGSKGGASSLTSNLSSSQFKDLLVNNNSNTSATSIPSVSRSLSPAKRAPAALLPSNNSPTLSLSSPRKRDSGPAPMAISIGTSQTHVAPSSTQRTTSGVFSVSKQSQDIGEQLTSLMRPK</sequence>
<dbReference type="OrthoDB" id="5424234at2759"/>
<dbReference type="EMBL" id="CVMT01000003">
    <property type="protein sequence ID" value="CRG87713.1"/>
    <property type="molecule type" value="Genomic_DNA"/>
</dbReference>
<keyword evidence="4" id="KW-1185">Reference proteome</keyword>
<dbReference type="STRING" id="28573.A0A0U1LWD4"/>
<reference evidence="3 4" key="1">
    <citation type="submission" date="2015-04" db="EMBL/GenBank/DDBJ databases">
        <authorList>
            <person name="Syromyatnikov M.Y."/>
            <person name="Popov V.N."/>
        </authorList>
    </citation>
    <scope>NUCLEOTIDE SEQUENCE [LARGE SCALE GENOMIC DNA]</scope>
    <source>
        <strain evidence="3">WF-38-12</strain>
    </source>
</reference>
<feature type="region of interest" description="Disordered" evidence="1">
    <location>
        <begin position="281"/>
        <end position="307"/>
    </location>
</feature>
<feature type="domain" description="Nitrogen regulatory protein areA GATA-like" evidence="2">
    <location>
        <begin position="34"/>
        <end position="62"/>
    </location>
</feature>
<name>A0A0U1LWD4_TALIS</name>
<feature type="compositionally biased region" description="Polar residues" evidence="1">
    <location>
        <begin position="87"/>
        <end position="104"/>
    </location>
</feature>
<dbReference type="Pfam" id="PF08550">
    <property type="entry name" value="GATA_AreA"/>
    <property type="match status" value="1"/>
</dbReference>
<protein>
    <recommendedName>
        <fullName evidence="2">Nitrogen regulatory protein areA GATA-like domain-containing protein</fullName>
    </recommendedName>
</protein>
<accession>A0A0U1LWD4</accession>
<feature type="region of interest" description="Disordered" evidence="1">
    <location>
        <begin position="237"/>
        <end position="259"/>
    </location>
</feature>
<dbReference type="AlphaFoldDB" id="A0A0U1LWD4"/>
<feature type="compositionally biased region" description="Polar residues" evidence="1">
    <location>
        <begin position="141"/>
        <end position="154"/>
    </location>
</feature>
<organism evidence="3 4">
    <name type="scientific">Talaromyces islandicus</name>
    <name type="common">Penicillium islandicum</name>
    <dbReference type="NCBI Taxonomy" id="28573"/>
    <lineage>
        <taxon>Eukaryota</taxon>
        <taxon>Fungi</taxon>
        <taxon>Dikarya</taxon>
        <taxon>Ascomycota</taxon>
        <taxon>Pezizomycotina</taxon>
        <taxon>Eurotiomycetes</taxon>
        <taxon>Eurotiomycetidae</taxon>
        <taxon>Eurotiales</taxon>
        <taxon>Trichocomaceae</taxon>
        <taxon>Talaromyces</taxon>
        <taxon>Talaromyces sect. Islandici</taxon>
    </lineage>
</organism>